<feature type="compositionally biased region" description="Polar residues" evidence="3">
    <location>
        <begin position="217"/>
        <end position="234"/>
    </location>
</feature>
<feature type="region of interest" description="Disordered" evidence="3">
    <location>
        <begin position="199"/>
        <end position="234"/>
    </location>
</feature>
<evidence type="ECO:0000313" key="4">
    <source>
        <dbReference type="Ensembl" id="ENSPSTP00000002134.1"/>
    </source>
</evidence>
<accession>A0A8C9L389</accession>
<name>A0A8C9L389_PAVCR</name>
<evidence type="ECO:0000256" key="2">
    <source>
        <dbReference type="ARBA" id="ARBA00022700"/>
    </source>
</evidence>
<organism evidence="4 5">
    <name type="scientific">Pavo cristatus</name>
    <name type="common">Indian peafowl</name>
    <name type="synonym">Blue peafowl</name>
    <dbReference type="NCBI Taxonomy" id="9049"/>
    <lineage>
        <taxon>Eukaryota</taxon>
        <taxon>Metazoa</taxon>
        <taxon>Chordata</taxon>
        <taxon>Craniata</taxon>
        <taxon>Vertebrata</taxon>
        <taxon>Euteleostomi</taxon>
        <taxon>Archelosauria</taxon>
        <taxon>Archosauria</taxon>
        <taxon>Dinosauria</taxon>
        <taxon>Saurischia</taxon>
        <taxon>Theropoda</taxon>
        <taxon>Coelurosauria</taxon>
        <taxon>Aves</taxon>
        <taxon>Neognathae</taxon>
        <taxon>Galloanserae</taxon>
        <taxon>Galliformes</taxon>
        <taxon>Phasianidae</taxon>
        <taxon>Phasianinae</taxon>
        <taxon>Pavo</taxon>
    </lineage>
</organism>
<dbReference type="GO" id="GO:0009968">
    <property type="term" value="P:negative regulation of signal transduction"/>
    <property type="evidence" value="ECO:0007669"/>
    <property type="project" value="UniProtKB-KW"/>
</dbReference>
<evidence type="ECO:0000256" key="3">
    <source>
        <dbReference type="SAM" id="MobiDB-lite"/>
    </source>
</evidence>
<dbReference type="PANTHER" id="PTHR21029">
    <property type="entry name" value="R-SEVEN BINDING PROTEIN (R7BP) HOMOLOG"/>
    <property type="match status" value="1"/>
</dbReference>
<evidence type="ECO:0000256" key="1">
    <source>
        <dbReference type="ARBA" id="ARBA00007457"/>
    </source>
</evidence>
<sequence>MLEKPAWSAVAGHRQLVLQLGGSADGPQLREEQHRRSVEVALLAWLQQAAGPQEQRELERLWVLFLSALELFLQDLCYAHHLCCIFSPGVGGVTPLRTGLEGWRGGGPELPPAPPCLEEEMEQVRAMLVEMESTANIPLWTVESMHVVGPGEGTAPMSYRLGPAGGRKCRVEEDGTPCAPRAASSACVFSGLSMLGSGDKGRVRGGSEVPAAPMPSTPTCQQALDGQQDSAHVI</sequence>
<protein>
    <submittedName>
        <fullName evidence="4">Uncharacterized protein</fullName>
    </submittedName>
</protein>
<dbReference type="AlphaFoldDB" id="A0A8C9L389"/>
<dbReference type="Proteomes" id="UP000694428">
    <property type="component" value="Unplaced"/>
</dbReference>
<keyword evidence="5" id="KW-1185">Reference proteome</keyword>
<reference evidence="4" key="2">
    <citation type="submission" date="2025-09" db="UniProtKB">
        <authorList>
            <consortium name="Ensembl"/>
        </authorList>
    </citation>
    <scope>IDENTIFICATION</scope>
</reference>
<keyword evidence="2" id="KW-0734">Signal transduction inhibitor</keyword>
<dbReference type="InterPro" id="IPR026512">
    <property type="entry name" value="RGS7BP/RGS9BP"/>
</dbReference>
<evidence type="ECO:0000313" key="5">
    <source>
        <dbReference type="Proteomes" id="UP000694428"/>
    </source>
</evidence>
<comment type="similarity">
    <text evidence="1">Belongs to the RGS7BP/RGS9BP family.</text>
</comment>
<proteinExistence type="inferred from homology"/>
<reference evidence="4" key="1">
    <citation type="submission" date="2025-08" db="UniProtKB">
        <authorList>
            <consortium name="Ensembl"/>
        </authorList>
    </citation>
    <scope>IDENTIFICATION</scope>
</reference>
<dbReference type="Ensembl" id="ENSPSTT00000002250.1">
    <property type="protein sequence ID" value="ENSPSTP00000002134.1"/>
    <property type="gene ID" value="ENSPSTG00000001627.1"/>
</dbReference>